<feature type="transmembrane region" description="Helical" evidence="4">
    <location>
        <begin position="159"/>
        <end position="180"/>
    </location>
</feature>
<evidence type="ECO:0000256" key="4">
    <source>
        <dbReference type="SAM" id="Phobius"/>
    </source>
</evidence>
<feature type="transmembrane region" description="Helical" evidence="4">
    <location>
        <begin position="73"/>
        <end position="91"/>
    </location>
</feature>
<feature type="domain" description="Major facilitator superfamily (MFS) profile" evidence="5">
    <location>
        <begin position="1"/>
        <end position="308"/>
    </location>
</feature>
<proteinExistence type="predicted"/>
<feature type="transmembrane region" description="Helical" evidence="4">
    <location>
        <begin position="135"/>
        <end position="153"/>
    </location>
</feature>
<gene>
    <name evidence="6" type="ORF">H9824_11780</name>
</gene>
<dbReference type="AlphaFoldDB" id="A0A9D2CMD1"/>
<dbReference type="SUPFAM" id="SSF103473">
    <property type="entry name" value="MFS general substrate transporter"/>
    <property type="match status" value="1"/>
</dbReference>
<feature type="transmembrane region" description="Helical" evidence="4">
    <location>
        <begin position="201"/>
        <end position="229"/>
    </location>
</feature>
<keyword evidence="2 4" id="KW-1133">Transmembrane helix</keyword>
<dbReference type="Pfam" id="PF07690">
    <property type="entry name" value="MFS_1"/>
    <property type="match status" value="1"/>
</dbReference>
<feature type="transmembrane region" description="Helical" evidence="4">
    <location>
        <begin position="48"/>
        <end position="66"/>
    </location>
</feature>
<feature type="transmembrane region" description="Helical" evidence="4">
    <location>
        <begin position="280"/>
        <end position="302"/>
    </location>
</feature>
<dbReference type="InterPro" id="IPR020846">
    <property type="entry name" value="MFS_dom"/>
</dbReference>
<dbReference type="PANTHER" id="PTHR23531:SF1">
    <property type="entry name" value="QUINOLENE RESISTANCE PROTEIN NORA"/>
    <property type="match status" value="1"/>
</dbReference>
<organism evidence="6 7">
    <name type="scientific">Candidatus Bacteroides pullicola</name>
    <dbReference type="NCBI Taxonomy" id="2838475"/>
    <lineage>
        <taxon>Bacteria</taxon>
        <taxon>Pseudomonadati</taxon>
        <taxon>Bacteroidota</taxon>
        <taxon>Bacteroidia</taxon>
        <taxon>Bacteroidales</taxon>
        <taxon>Bacteroidaceae</taxon>
        <taxon>Bacteroides</taxon>
    </lineage>
</organism>
<evidence type="ECO:0000259" key="5">
    <source>
        <dbReference type="PROSITE" id="PS50850"/>
    </source>
</evidence>
<reference evidence="6" key="1">
    <citation type="journal article" date="2021" name="PeerJ">
        <title>Extensive microbial diversity within the chicken gut microbiome revealed by metagenomics and culture.</title>
        <authorList>
            <person name="Gilroy R."/>
            <person name="Ravi A."/>
            <person name="Getino M."/>
            <person name="Pursley I."/>
            <person name="Horton D.L."/>
            <person name="Alikhan N.F."/>
            <person name="Baker D."/>
            <person name="Gharbi K."/>
            <person name="Hall N."/>
            <person name="Watson M."/>
            <person name="Adriaenssens E.M."/>
            <person name="Foster-Nyarko E."/>
            <person name="Jarju S."/>
            <person name="Secka A."/>
            <person name="Antonio M."/>
            <person name="Oren A."/>
            <person name="Chaudhuri R.R."/>
            <person name="La Ragione R."/>
            <person name="Hildebrand F."/>
            <person name="Pallen M.J."/>
        </authorList>
    </citation>
    <scope>NUCLEOTIDE SEQUENCE</scope>
    <source>
        <strain evidence="6">Gambia2-208</strain>
    </source>
</reference>
<evidence type="ECO:0000256" key="1">
    <source>
        <dbReference type="ARBA" id="ARBA00022692"/>
    </source>
</evidence>
<sequence length="308" mass="33790">MRKNSTDHPSLFNRNFGLVCVAGFLLYATAYAVLLPLMRSGLASDLCFPFLIGMQLGGLFSAWLADKFRRKHVLGYPFVGMLLVSIGYAYASTASQYAALALLHGVCFGLASSAAVTLSIDVVHSGLRTQANTTYAFVSRLGMVVGGVAAWWLMPLNTYQWLMPVLFGGVGVLAAALMYVPFRAPIGLPVVSTDRYVLPRAVLPGLNVAVLAFACGMCVMSGATAWLFLPAVLSPWWVRMFVKLSHHCQRATGNVTYQFFTDAGLLIGVAYAQAYAEFPLWVPLAWLAFALVMYLCFTRIYYKKMRVR</sequence>
<dbReference type="PROSITE" id="PS50850">
    <property type="entry name" value="MFS"/>
    <property type="match status" value="1"/>
</dbReference>
<evidence type="ECO:0000256" key="3">
    <source>
        <dbReference type="ARBA" id="ARBA00023136"/>
    </source>
</evidence>
<evidence type="ECO:0000313" key="6">
    <source>
        <dbReference type="EMBL" id="HIY89365.1"/>
    </source>
</evidence>
<comment type="caution">
    <text evidence="6">The sequence shown here is derived from an EMBL/GenBank/DDBJ whole genome shotgun (WGS) entry which is preliminary data.</text>
</comment>
<feature type="transmembrane region" description="Helical" evidence="4">
    <location>
        <begin position="97"/>
        <end position="123"/>
    </location>
</feature>
<keyword evidence="3 4" id="KW-0472">Membrane</keyword>
<accession>A0A9D2CMD1</accession>
<keyword evidence="1 4" id="KW-0812">Transmembrane</keyword>
<reference evidence="6" key="2">
    <citation type="submission" date="2021-04" db="EMBL/GenBank/DDBJ databases">
        <authorList>
            <person name="Gilroy R."/>
        </authorList>
    </citation>
    <scope>NUCLEOTIDE SEQUENCE</scope>
    <source>
        <strain evidence="6">Gambia2-208</strain>
    </source>
</reference>
<dbReference type="InterPro" id="IPR052714">
    <property type="entry name" value="MFS_Exporter"/>
</dbReference>
<dbReference type="InterPro" id="IPR011701">
    <property type="entry name" value="MFS"/>
</dbReference>
<protein>
    <recommendedName>
        <fullName evidence="5">Major facilitator superfamily (MFS) profile domain-containing protein</fullName>
    </recommendedName>
</protein>
<dbReference type="PANTHER" id="PTHR23531">
    <property type="entry name" value="QUINOLENE RESISTANCE PROTEIN NORA"/>
    <property type="match status" value="1"/>
</dbReference>
<name>A0A9D2CMD1_9BACE</name>
<evidence type="ECO:0000256" key="2">
    <source>
        <dbReference type="ARBA" id="ARBA00022989"/>
    </source>
</evidence>
<dbReference type="GO" id="GO:0022857">
    <property type="term" value="F:transmembrane transporter activity"/>
    <property type="evidence" value="ECO:0007669"/>
    <property type="project" value="InterPro"/>
</dbReference>
<evidence type="ECO:0000313" key="7">
    <source>
        <dbReference type="Proteomes" id="UP000886851"/>
    </source>
</evidence>
<dbReference type="InterPro" id="IPR036259">
    <property type="entry name" value="MFS_trans_sf"/>
</dbReference>
<dbReference type="EMBL" id="DXCV01000083">
    <property type="protein sequence ID" value="HIY89365.1"/>
    <property type="molecule type" value="Genomic_DNA"/>
</dbReference>
<dbReference type="Gene3D" id="1.20.1250.20">
    <property type="entry name" value="MFS general substrate transporter like domains"/>
    <property type="match status" value="1"/>
</dbReference>
<dbReference type="Proteomes" id="UP000886851">
    <property type="component" value="Unassembled WGS sequence"/>
</dbReference>